<evidence type="ECO:0000256" key="5">
    <source>
        <dbReference type="ARBA" id="ARBA00022692"/>
    </source>
</evidence>
<name>A0A4R5VSY5_9BACI</name>
<proteinExistence type="inferred from homology"/>
<evidence type="ECO:0000313" key="9">
    <source>
        <dbReference type="EMBL" id="TDK60960.1"/>
    </source>
</evidence>
<dbReference type="GO" id="GO:0005886">
    <property type="term" value="C:plasma membrane"/>
    <property type="evidence" value="ECO:0007669"/>
    <property type="project" value="UniProtKB-SubCell"/>
</dbReference>
<feature type="transmembrane region" description="Helical" evidence="8">
    <location>
        <begin position="36"/>
        <end position="55"/>
    </location>
</feature>
<keyword evidence="6 8" id="KW-1133">Transmembrane helix</keyword>
<dbReference type="InterPro" id="IPR038770">
    <property type="entry name" value="Na+/solute_symporter_sf"/>
</dbReference>
<evidence type="ECO:0000256" key="4">
    <source>
        <dbReference type="ARBA" id="ARBA00022475"/>
    </source>
</evidence>
<feature type="transmembrane region" description="Helical" evidence="8">
    <location>
        <begin position="287"/>
        <end position="310"/>
    </location>
</feature>
<evidence type="ECO:0000256" key="3">
    <source>
        <dbReference type="ARBA" id="ARBA00022448"/>
    </source>
</evidence>
<evidence type="ECO:0000256" key="7">
    <source>
        <dbReference type="ARBA" id="ARBA00023136"/>
    </source>
</evidence>
<dbReference type="Pfam" id="PF03547">
    <property type="entry name" value="Mem_trans"/>
    <property type="match status" value="1"/>
</dbReference>
<comment type="subcellular location">
    <subcellularLocation>
        <location evidence="1">Cell membrane</location>
        <topology evidence="1">Multi-pass membrane protein</topology>
    </subcellularLocation>
</comment>
<evidence type="ECO:0000313" key="10">
    <source>
        <dbReference type="Proteomes" id="UP000295132"/>
    </source>
</evidence>
<dbReference type="InterPro" id="IPR004776">
    <property type="entry name" value="Mem_transp_PIN-like"/>
</dbReference>
<protein>
    <submittedName>
        <fullName evidence="9">AEC family transporter</fullName>
    </submittedName>
</protein>
<feature type="transmembrane region" description="Helical" evidence="8">
    <location>
        <begin position="163"/>
        <end position="183"/>
    </location>
</feature>
<feature type="transmembrane region" description="Helical" evidence="8">
    <location>
        <begin position="129"/>
        <end position="151"/>
    </location>
</feature>
<feature type="transmembrane region" description="Helical" evidence="8">
    <location>
        <begin position="255"/>
        <end position="275"/>
    </location>
</feature>
<evidence type="ECO:0000256" key="1">
    <source>
        <dbReference type="ARBA" id="ARBA00004651"/>
    </source>
</evidence>
<dbReference type="EMBL" id="SMYO01000006">
    <property type="protein sequence ID" value="TDK60960.1"/>
    <property type="molecule type" value="Genomic_DNA"/>
</dbReference>
<keyword evidence="3" id="KW-0813">Transport</keyword>
<dbReference type="PANTHER" id="PTHR36838:SF3">
    <property type="entry name" value="TRANSPORTER AUXIN EFFLUX CARRIER EC FAMILY"/>
    <property type="match status" value="1"/>
</dbReference>
<feature type="transmembrane region" description="Helical" evidence="8">
    <location>
        <begin position="227"/>
        <end position="249"/>
    </location>
</feature>
<dbReference type="Proteomes" id="UP000295132">
    <property type="component" value="Unassembled WGS sequence"/>
</dbReference>
<dbReference type="GO" id="GO:0055085">
    <property type="term" value="P:transmembrane transport"/>
    <property type="evidence" value="ECO:0007669"/>
    <property type="project" value="InterPro"/>
</dbReference>
<accession>A0A4R5VSY5</accession>
<comment type="similarity">
    <text evidence="2">Belongs to the auxin efflux carrier (TC 2.A.69) family.</text>
</comment>
<reference evidence="9 10" key="1">
    <citation type="submission" date="2019-03" db="EMBL/GenBank/DDBJ databases">
        <title>Bacillus niacini sp. nov. a Nicotinate-Metabolizing Mesophile Isolated from Soil.</title>
        <authorList>
            <person name="Zhang G."/>
        </authorList>
    </citation>
    <scope>NUCLEOTIDE SEQUENCE [LARGE SCALE GENOMIC DNA]</scope>
    <source>
        <strain evidence="9 10">WN066</strain>
    </source>
</reference>
<evidence type="ECO:0000256" key="2">
    <source>
        <dbReference type="ARBA" id="ARBA00010145"/>
    </source>
</evidence>
<feature type="transmembrane region" description="Helical" evidence="8">
    <location>
        <begin position="6"/>
        <end position="24"/>
    </location>
</feature>
<gene>
    <name evidence="9" type="ORF">E2K98_14705</name>
</gene>
<dbReference type="PANTHER" id="PTHR36838">
    <property type="entry name" value="AUXIN EFFLUX CARRIER FAMILY PROTEIN"/>
    <property type="match status" value="1"/>
</dbReference>
<comment type="caution">
    <text evidence="9">The sequence shown here is derived from an EMBL/GenBank/DDBJ whole genome shotgun (WGS) entry which is preliminary data.</text>
</comment>
<keyword evidence="4" id="KW-1003">Cell membrane</keyword>
<dbReference type="RefSeq" id="WP_133335318.1">
    <property type="nucleotide sequence ID" value="NZ_SMYO01000006.1"/>
</dbReference>
<keyword evidence="5 8" id="KW-0812">Transmembrane</keyword>
<dbReference type="AlphaFoldDB" id="A0A4R5VSY5"/>
<evidence type="ECO:0000256" key="6">
    <source>
        <dbReference type="ARBA" id="ARBA00022989"/>
    </source>
</evidence>
<dbReference type="Gene3D" id="1.20.1530.20">
    <property type="match status" value="2"/>
</dbReference>
<feature type="transmembrane region" description="Helical" evidence="8">
    <location>
        <begin position="102"/>
        <end position="123"/>
    </location>
</feature>
<feature type="transmembrane region" description="Helical" evidence="8">
    <location>
        <begin position="67"/>
        <end position="90"/>
    </location>
</feature>
<sequence length="313" mass="34491">MEFSIVFQSILNITILILIGVLLSKTFSFNDETRKMFINIIVNIAMPCMILSSIFKVDLNDGIFKSILIVFCLSILINLLGIALGWILSITFQGDSTKKREIALMSGLGTTGFIGIPLCATLIGPEAALYAAIFDAGVDFTIWTVGVIMLQKNRRFALQTLKSMVNMPTAAIVVGLIVAYFSIKPPAFFVHITDQLAGLATPLAMFYIGMLIMTLQRGKVREKGHQLWIPLMVKLILLPFSVALLIHFFELNPKIIQTLLIQSMMPTLTIASILFAKYSADAEMGALTTIISTIISLSTIPLMLFLINFIGVF</sequence>
<evidence type="ECO:0000256" key="8">
    <source>
        <dbReference type="SAM" id="Phobius"/>
    </source>
</evidence>
<feature type="transmembrane region" description="Helical" evidence="8">
    <location>
        <begin position="195"/>
        <end position="215"/>
    </location>
</feature>
<organism evidence="9 10">
    <name type="scientific">Bacillus salipaludis</name>
    <dbReference type="NCBI Taxonomy" id="2547811"/>
    <lineage>
        <taxon>Bacteria</taxon>
        <taxon>Bacillati</taxon>
        <taxon>Bacillota</taxon>
        <taxon>Bacilli</taxon>
        <taxon>Bacillales</taxon>
        <taxon>Bacillaceae</taxon>
        <taxon>Bacillus</taxon>
    </lineage>
</organism>
<keyword evidence="7 8" id="KW-0472">Membrane</keyword>